<dbReference type="AlphaFoldDB" id="A0A0J6Y089"/>
<evidence type="ECO:0000256" key="1">
    <source>
        <dbReference type="SAM" id="MobiDB-lite"/>
    </source>
</evidence>
<proteinExistence type="predicted"/>
<evidence type="ECO:0000313" key="2">
    <source>
        <dbReference type="EMBL" id="KMP00454.1"/>
    </source>
</evidence>
<protein>
    <submittedName>
        <fullName evidence="2">Uncharacterized protein</fullName>
    </submittedName>
</protein>
<name>A0A0J6Y089_COCIT</name>
<accession>A0A0J6Y089</accession>
<reference evidence="3" key="1">
    <citation type="journal article" date="2010" name="Genome Res.">
        <title>Population genomic sequencing of Coccidioides fungi reveals recent hybridization and transposon control.</title>
        <authorList>
            <person name="Neafsey D.E."/>
            <person name="Barker B.M."/>
            <person name="Sharpton T.J."/>
            <person name="Stajich J.E."/>
            <person name="Park D.J."/>
            <person name="Whiston E."/>
            <person name="Hung C.-Y."/>
            <person name="McMahan C."/>
            <person name="White J."/>
            <person name="Sykes S."/>
            <person name="Heiman D."/>
            <person name="Young S."/>
            <person name="Zeng Q."/>
            <person name="Abouelleil A."/>
            <person name="Aftuck L."/>
            <person name="Bessette D."/>
            <person name="Brown A."/>
            <person name="FitzGerald M."/>
            <person name="Lui A."/>
            <person name="Macdonald J.P."/>
            <person name="Priest M."/>
            <person name="Orbach M.J."/>
            <person name="Galgiani J.N."/>
            <person name="Kirkland T.N."/>
            <person name="Cole G.T."/>
            <person name="Birren B.W."/>
            <person name="Henn M.R."/>
            <person name="Taylor J.W."/>
            <person name="Rounsley S.D."/>
        </authorList>
    </citation>
    <scope>NUCLEOTIDE SEQUENCE [LARGE SCALE GENOMIC DNA]</scope>
    <source>
        <strain evidence="3">RMSCC 2394</strain>
    </source>
</reference>
<organism evidence="2 3">
    <name type="scientific">Coccidioides immitis RMSCC 2394</name>
    <dbReference type="NCBI Taxonomy" id="404692"/>
    <lineage>
        <taxon>Eukaryota</taxon>
        <taxon>Fungi</taxon>
        <taxon>Dikarya</taxon>
        <taxon>Ascomycota</taxon>
        <taxon>Pezizomycotina</taxon>
        <taxon>Eurotiomycetes</taxon>
        <taxon>Eurotiomycetidae</taxon>
        <taxon>Onygenales</taxon>
        <taxon>Onygenaceae</taxon>
        <taxon>Coccidioides</taxon>
    </lineage>
</organism>
<dbReference type="EMBL" id="DS028093">
    <property type="protein sequence ID" value="KMP00454.1"/>
    <property type="molecule type" value="Genomic_DNA"/>
</dbReference>
<sequence>MWASDILKKATAGSKTDTRQWKGRTSGGMRRLCECRDTFKSSSGFRNARNPGTRSLCRRKLETGIVPRQWRERVQSLIDFAADIRGTVLRYLRDDKKETVAKPISLPSGLFAVQSRVCQGPVPSGFGCKARDGLPFLVQHSSQEGKQGGMKATPRAKGQFCVHNL</sequence>
<feature type="region of interest" description="Disordered" evidence="1">
    <location>
        <begin position="1"/>
        <end position="25"/>
    </location>
</feature>
<evidence type="ECO:0000313" key="3">
    <source>
        <dbReference type="Proteomes" id="UP000054565"/>
    </source>
</evidence>
<dbReference type="Proteomes" id="UP000054565">
    <property type="component" value="Unassembled WGS sequence"/>
</dbReference>
<gene>
    <name evidence="2" type="ORF">CIRG_00596</name>
</gene>